<protein>
    <submittedName>
        <fullName evidence="1">Lef-10</fullName>
    </submittedName>
</protein>
<evidence type="ECO:0000313" key="2">
    <source>
        <dbReference type="Proteomes" id="UP001265762"/>
    </source>
</evidence>
<sequence>MDILDSVLKSNTHLINEKYLVFHVIDTETNELRRHCYGTLECCLSTNKNYTKETVSASLESDELHSNTDKGSE</sequence>
<name>A0A977TP62_9BBAC</name>
<evidence type="ECO:0000313" key="1">
    <source>
        <dbReference type="EMBL" id="UXX41926.1"/>
    </source>
</evidence>
<dbReference type="InterPro" id="IPR009855">
    <property type="entry name" value="Baculo_LEF-10"/>
</dbReference>
<organism evidence="1 2">
    <name type="scientific">Psilogramma increta granulovirus</name>
    <dbReference type="NCBI Taxonomy" id="2953508"/>
    <lineage>
        <taxon>Viruses</taxon>
        <taxon>Viruses incertae sedis</taxon>
        <taxon>Naldaviricetes</taxon>
        <taxon>Lefavirales</taxon>
        <taxon>Baculoviridae</taxon>
        <taxon>Betabaculovirus</taxon>
        <taxon>Betabaculovirus psincretae</taxon>
    </lineage>
</organism>
<dbReference type="EMBL" id="ON803509">
    <property type="protein sequence ID" value="UXX41926.1"/>
    <property type="molecule type" value="Genomic_DNA"/>
</dbReference>
<dbReference type="Pfam" id="PF07206">
    <property type="entry name" value="Baculo_LEF-10"/>
    <property type="match status" value="1"/>
</dbReference>
<dbReference type="Proteomes" id="UP001265762">
    <property type="component" value="Segment"/>
</dbReference>
<keyword evidence="2" id="KW-1185">Reference proteome</keyword>
<reference evidence="1" key="1">
    <citation type="journal article" date="2022" name="Virus Res.">
        <title>Genome analysis of Psilogramma increta granulovirus and its intrapopulation diversity.</title>
        <authorList>
            <person name="Zhang H."/>
            <person name="Li L."/>
            <person name="Chen B."/>
            <person name="Zuo Y."/>
            <person name="Wu W."/>
            <person name="Yuan M."/>
            <person name="Yang K."/>
        </authorList>
    </citation>
    <scope>NUCLEOTIDE SEQUENCE</scope>
    <source>
        <strain evidence="1">GZ</strain>
    </source>
</reference>
<accession>A0A977TP62</accession>
<proteinExistence type="predicted"/>